<evidence type="ECO:0000256" key="1">
    <source>
        <dbReference type="ARBA" id="ARBA00022741"/>
    </source>
</evidence>
<dbReference type="EMBL" id="JACQRX010000171">
    <property type="protein sequence ID" value="MBI4251580.1"/>
    <property type="molecule type" value="Genomic_DNA"/>
</dbReference>
<dbReference type="Gene3D" id="3.40.50.300">
    <property type="entry name" value="P-loop containing nucleotide triphosphate hydrolases"/>
    <property type="match status" value="1"/>
</dbReference>
<keyword evidence="1" id="KW-0547">Nucleotide-binding</keyword>
<reference evidence="4" key="1">
    <citation type="submission" date="2020-07" db="EMBL/GenBank/DDBJ databases">
        <title>Huge and variable diversity of episymbiotic CPR bacteria and DPANN archaea in groundwater ecosystems.</title>
        <authorList>
            <person name="He C.Y."/>
            <person name="Keren R."/>
            <person name="Whittaker M."/>
            <person name="Farag I.F."/>
            <person name="Doudna J."/>
            <person name="Cate J.H.D."/>
            <person name="Banfield J.F."/>
        </authorList>
    </citation>
    <scope>NUCLEOTIDE SEQUENCE</scope>
    <source>
        <strain evidence="4">NC_groundwater_1370_Ag_S-0.2um_69_93</strain>
    </source>
</reference>
<sequence length="275" mass="30082">MTLDQDARRMRVLSITSGKGGVGKTCVSVNIAYWLSKLGARVLLLDADLGLANVDVVLGLRPTHTLEHVLSGEKTLPEIMMEGPGGIRILPAGSGVARLVDLGEEDRLQVFQEFDSLAEPFDYLIVDTGAGISRNVLYFNSAVQDVVVVATPEPTSLTDAYALMKVLSEKGRGYRFRVLANMVADEREAKGVFARLSVVADKFLHVSLGYLGHIVSDPNMPLAVRRQQAVSVLFPKSPAARCMRVLSDRLHNLPPDAFPAGHMQFFWRKLAAQRV</sequence>
<dbReference type="GO" id="GO:0009898">
    <property type="term" value="C:cytoplasmic side of plasma membrane"/>
    <property type="evidence" value="ECO:0007669"/>
    <property type="project" value="TreeGrafter"/>
</dbReference>
<name>A0A932ZU70_UNCTE</name>
<dbReference type="Proteomes" id="UP000752292">
    <property type="component" value="Unassembled WGS sequence"/>
</dbReference>
<dbReference type="GO" id="GO:0016887">
    <property type="term" value="F:ATP hydrolysis activity"/>
    <property type="evidence" value="ECO:0007669"/>
    <property type="project" value="TreeGrafter"/>
</dbReference>
<comment type="caution">
    <text evidence="4">The sequence shown here is derived from an EMBL/GenBank/DDBJ whole genome shotgun (WGS) entry which is preliminary data.</text>
</comment>
<dbReference type="InterPro" id="IPR025669">
    <property type="entry name" value="AAA_dom"/>
</dbReference>
<evidence type="ECO:0000313" key="5">
    <source>
        <dbReference type="Proteomes" id="UP000752292"/>
    </source>
</evidence>
<dbReference type="PIRSF" id="PIRSF003092">
    <property type="entry name" value="MinD"/>
    <property type="match status" value="1"/>
</dbReference>
<feature type="domain" description="AAA" evidence="3">
    <location>
        <begin position="10"/>
        <end position="166"/>
    </location>
</feature>
<dbReference type="CDD" id="cd02038">
    <property type="entry name" value="FlhG-like"/>
    <property type="match status" value="1"/>
</dbReference>
<dbReference type="InterPro" id="IPR050625">
    <property type="entry name" value="ParA/MinD_ATPase"/>
</dbReference>
<evidence type="ECO:0000259" key="3">
    <source>
        <dbReference type="Pfam" id="PF13614"/>
    </source>
</evidence>
<dbReference type="SUPFAM" id="SSF52540">
    <property type="entry name" value="P-loop containing nucleoside triphosphate hydrolases"/>
    <property type="match status" value="1"/>
</dbReference>
<keyword evidence="2" id="KW-0067">ATP-binding</keyword>
<dbReference type="GO" id="GO:0051782">
    <property type="term" value="P:negative regulation of cell division"/>
    <property type="evidence" value="ECO:0007669"/>
    <property type="project" value="TreeGrafter"/>
</dbReference>
<gene>
    <name evidence="4" type="ORF">HY618_03890</name>
</gene>
<dbReference type="InterPro" id="IPR027417">
    <property type="entry name" value="P-loop_NTPase"/>
</dbReference>
<dbReference type="InterPro" id="IPR025501">
    <property type="entry name" value="MinD_FleN"/>
</dbReference>
<protein>
    <submittedName>
        <fullName evidence="4">MinD/ParA family protein</fullName>
    </submittedName>
</protein>
<dbReference type="Pfam" id="PF13614">
    <property type="entry name" value="AAA_31"/>
    <property type="match status" value="1"/>
</dbReference>
<dbReference type="AlphaFoldDB" id="A0A932ZU70"/>
<dbReference type="PANTHER" id="PTHR43384:SF4">
    <property type="entry name" value="CELLULOSE BIOSYNTHESIS PROTEIN BCSQ-RELATED"/>
    <property type="match status" value="1"/>
</dbReference>
<proteinExistence type="predicted"/>
<organism evidence="4 5">
    <name type="scientific">Tectimicrobiota bacterium</name>
    <dbReference type="NCBI Taxonomy" id="2528274"/>
    <lineage>
        <taxon>Bacteria</taxon>
        <taxon>Pseudomonadati</taxon>
        <taxon>Nitrospinota/Tectimicrobiota group</taxon>
        <taxon>Candidatus Tectimicrobiota</taxon>
    </lineage>
</organism>
<dbReference type="InterPro" id="IPR033875">
    <property type="entry name" value="FlhG"/>
</dbReference>
<evidence type="ECO:0000313" key="4">
    <source>
        <dbReference type="EMBL" id="MBI4251580.1"/>
    </source>
</evidence>
<accession>A0A932ZU70</accession>
<dbReference type="PANTHER" id="PTHR43384">
    <property type="entry name" value="SEPTUM SITE-DETERMINING PROTEIN MIND HOMOLOG, CHLOROPLASTIC-RELATED"/>
    <property type="match status" value="1"/>
</dbReference>
<dbReference type="GO" id="GO:0005524">
    <property type="term" value="F:ATP binding"/>
    <property type="evidence" value="ECO:0007669"/>
    <property type="project" value="UniProtKB-KW"/>
</dbReference>
<evidence type="ECO:0000256" key="2">
    <source>
        <dbReference type="ARBA" id="ARBA00022840"/>
    </source>
</evidence>
<dbReference type="GO" id="GO:0005829">
    <property type="term" value="C:cytosol"/>
    <property type="evidence" value="ECO:0007669"/>
    <property type="project" value="TreeGrafter"/>
</dbReference>